<gene>
    <name evidence="3" type="ORF">D2V07_06340</name>
</gene>
<evidence type="ECO:0000256" key="1">
    <source>
        <dbReference type="SAM" id="MobiDB-lite"/>
    </source>
</evidence>
<feature type="transmembrane region" description="Helical" evidence="2">
    <location>
        <begin position="12"/>
        <end position="32"/>
    </location>
</feature>
<dbReference type="EMBL" id="QXFL01000002">
    <property type="protein sequence ID" value="RIV87928.1"/>
    <property type="molecule type" value="Genomic_DNA"/>
</dbReference>
<keyword evidence="2" id="KW-1133">Transmembrane helix</keyword>
<evidence type="ECO:0000313" key="4">
    <source>
        <dbReference type="Proteomes" id="UP000286576"/>
    </source>
</evidence>
<dbReference type="AlphaFoldDB" id="A0A418NVB7"/>
<comment type="caution">
    <text evidence="3">The sequence shown here is derived from an EMBL/GenBank/DDBJ whole genome shotgun (WGS) entry which is preliminary data.</text>
</comment>
<sequence length="393" mass="41803">MTAPGRQARRGWPLMSFGMVLGAWIVLRIALWESPLAPATGPILPDMLAQEMADQTQIPPVRQSDRSAPAQIILPLSKDRAAPADLLRSPAPEPLRRPDFGLPEEQDRDARRMVPGRAGMRGADLMNAHTMLLAAGYRSGVQTGQALPYRRGAGPIAPGAVYAPSSTREFADADVDSGRRWSMDLWALWRDDTTTPITSGRPSYGRSQVGAVVRYRIDRGSGHAPRLYMRATRALDGASETDVALGASARPLASVPVRLAAEARLSETDAGTELRGAAFAVSELAPFALPAGFTAEAYVQGGYVTGEFATPFVDGQARVSRKLFGTDKFRLTAGGGVWGGAQDDAQRLDVGPSAGVSFRMGQARGRLSADYRFRVAGDAEPASGPALTLTAGF</sequence>
<feature type="region of interest" description="Disordered" evidence="1">
    <location>
        <begin position="83"/>
        <end position="107"/>
    </location>
</feature>
<keyword evidence="2" id="KW-0472">Membrane</keyword>
<name>A0A418NVB7_9SPHN</name>
<evidence type="ECO:0008006" key="5">
    <source>
        <dbReference type="Google" id="ProtNLM"/>
    </source>
</evidence>
<protein>
    <recommendedName>
        <fullName evidence="5">Autotransporter outer membrane beta-barrel domain-containing protein</fullName>
    </recommendedName>
</protein>
<evidence type="ECO:0000313" key="3">
    <source>
        <dbReference type="EMBL" id="RIV87928.1"/>
    </source>
</evidence>
<keyword evidence="2" id="KW-0812">Transmembrane</keyword>
<reference evidence="3 4" key="1">
    <citation type="submission" date="2018-08" db="EMBL/GenBank/DDBJ databases">
        <title>Erythrobacter zhengii sp.nov., a bacterium isolated from deep-sea sediment.</title>
        <authorList>
            <person name="Fang C."/>
            <person name="Wu Y.-H."/>
            <person name="Sun C."/>
            <person name="Wang H."/>
            <person name="Cheng H."/>
            <person name="Meng F.-X."/>
            <person name="Wang C.-S."/>
            <person name="Xu X.-W."/>
        </authorList>
    </citation>
    <scope>NUCLEOTIDE SEQUENCE [LARGE SCALE GENOMIC DNA]</scope>
    <source>
        <strain evidence="3 4">V18</strain>
    </source>
</reference>
<proteinExistence type="predicted"/>
<accession>A0A418NVB7</accession>
<evidence type="ECO:0000256" key="2">
    <source>
        <dbReference type="SAM" id="Phobius"/>
    </source>
</evidence>
<keyword evidence="4" id="KW-1185">Reference proteome</keyword>
<dbReference type="Proteomes" id="UP000286576">
    <property type="component" value="Unassembled WGS sequence"/>
</dbReference>
<organism evidence="3 4">
    <name type="scientific">Aurantiacibacter zhengii</name>
    <dbReference type="NCBI Taxonomy" id="2307003"/>
    <lineage>
        <taxon>Bacteria</taxon>
        <taxon>Pseudomonadati</taxon>
        <taxon>Pseudomonadota</taxon>
        <taxon>Alphaproteobacteria</taxon>
        <taxon>Sphingomonadales</taxon>
        <taxon>Erythrobacteraceae</taxon>
        <taxon>Aurantiacibacter</taxon>
    </lineage>
</organism>